<evidence type="ECO:0000313" key="1">
    <source>
        <dbReference type="EMBL" id="KAJ7517938.1"/>
    </source>
</evidence>
<gene>
    <name evidence="1" type="ORF">O6H91_21G047300</name>
</gene>
<keyword evidence="2" id="KW-1185">Reference proteome</keyword>
<protein>
    <submittedName>
        <fullName evidence="1">Uncharacterized protein</fullName>
    </submittedName>
</protein>
<dbReference type="Proteomes" id="UP001162992">
    <property type="component" value="Chromosome 21"/>
</dbReference>
<dbReference type="EMBL" id="CM055112">
    <property type="protein sequence ID" value="KAJ7517938.1"/>
    <property type="molecule type" value="Genomic_DNA"/>
</dbReference>
<sequence>MKTCYILHSRMCNIQLPMIEHRPRQIQSNHVHSLPLCFVYCHGKCCSNRKLDPLQFKRYIRIAWHYRDTCNKDSTPYILPGHYLCLYDLDDQCCAIAQSLV</sequence>
<proteinExistence type="predicted"/>
<name>A0ACC2AK45_DIPCM</name>
<accession>A0ACC2AK45</accession>
<comment type="caution">
    <text evidence="1">The sequence shown here is derived from an EMBL/GenBank/DDBJ whole genome shotgun (WGS) entry which is preliminary data.</text>
</comment>
<organism evidence="1 2">
    <name type="scientific">Diphasiastrum complanatum</name>
    <name type="common">Issler's clubmoss</name>
    <name type="synonym">Lycopodium complanatum</name>
    <dbReference type="NCBI Taxonomy" id="34168"/>
    <lineage>
        <taxon>Eukaryota</taxon>
        <taxon>Viridiplantae</taxon>
        <taxon>Streptophyta</taxon>
        <taxon>Embryophyta</taxon>
        <taxon>Tracheophyta</taxon>
        <taxon>Lycopodiopsida</taxon>
        <taxon>Lycopodiales</taxon>
        <taxon>Lycopodiaceae</taxon>
        <taxon>Lycopodioideae</taxon>
        <taxon>Diphasiastrum</taxon>
    </lineage>
</organism>
<reference evidence="2" key="1">
    <citation type="journal article" date="2024" name="Proc. Natl. Acad. Sci. U.S.A.">
        <title>Extraordinary preservation of gene collinearity over three hundred million years revealed in homosporous lycophytes.</title>
        <authorList>
            <person name="Li C."/>
            <person name="Wickell D."/>
            <person name="Kuo L.Y."/>
            <person name="Chen X."/>
            <person name="Nie B."/>
            <person name="Liao X."/>
            <person name="Peng D."/>
            <person name="Ji J."/>
            <person name="Jenkins J."/>
            <person name="Williams M."/>
            <person name="Shu S."/>
            <person name="Plott C."/>
            <person name="Barry K."/>
            <person name="Rajasekar S."/>
            <person name="Grimwood J."/>
            <person name="Han X."/>
            <person name="Sun S."/>
            <person name="Hou Z."/>
            <person name="He W."/>
            <person name="Dai G."/>
            <person name="Sun C."/>
            <person name="Schmutz J."/>
            <person name="Leebens-Mack J.H."/>
            <person name="Li F.W."/>
            <person name="Wang L."/>
        </authorList>
    </citation>
    <scope>NUCLEOTIDE SEQUENCE [LARGE SCALE GENOMIC DNA]</scope>
    <source>
        <strain evidence="2">cv. PW_Plant_1</strain>
    </source>
</reference>
<evidence type="ECO:0000313" key="2">
    <source>
        <dbReference type="Proteomes" id="UP001162992"/>
    </source>
</evidence>